<dbReference type="GO" id="GO:0003676">
    <property type="term" value="F:nucleic acid binding"/>
    <property type="evidence" value="ECO:0007669"/>
    <property type="project" value="InterPro"/>
</dbReference>
<feature type="compositionally biased region" description="Polar residues" evidence="4">
    <location>
        <begin position="219"/>
        <end position="228"/>
    </location>
</feature>
<proteinExistence type="predicted"/>
<evidence type="ECO:0000256" key="3">
    <source>
        <dbReference type="SAM" id="Coils"/>
    </source>
</evidence>
<evidence type="ECO:0000256" key="1">
    <source>
        <dbReference type="ARBA" id="ARBA00022603"/>
    </source>
</evidence>
<dbReference type="Pfam" id="PF00145">
    <property type="entry name" value="DNA_methylase"/>
    <property type="match status" value="1"/>
</dbReference>
<accession>A0A9P1FK64</accession>
<dbReference type="InterPro" id="IPR029063">
    <property type="entry name" value="SAM-dependent_MTases_sf"/>
</dbReference>
<evidence type="ECO:0000313" key="6">
    <source>
        <dbReference type="EMBL" id="CAI3980224.1"/>
    </source>
</evidence>
<keyword evidence="3" id="KW-0175">Coiled coil</keyword>
<sequence length="4311" mass="481194">MRVYPLSVVQVVKPPRPALPGSQRQVSRDRGYGTLEDSAVTVQIRGSREAVGDSATTLASRQGIGTSTSLDAWLPHAGSGDLTAQMRRTRSLPASALVQGAQGTTAATERSSRSRAPQLVLDFGPSGSSEDDRARTAQLRPQLLQPVPREEAPTLPSQGSCLQCGDVFMGDANFCRKCGRPREVPQSDRFNAGRRSTAALANISSGSGAEISRRRGSSQRHSLPNAPSASEDEMTLDPEVLKVSSRKKSASRSSSKRLIEASSEEKRRISDEAALEKLQLKAKSAEAALVEAEARLSQALAESKAMKSAKEAAEAQALSSMAELHVLNDAKGQAEAQRALALTQARASLEAKEAAEASVAVALAEAKAALKRKEEAEAQAANAQEEASVLAQAKEEAEAELQAALAEAQAESQAAKEAEQRRQTLQEALAEAKETREAAEARASSVAQQAEVAVHARQAAEVQHVGEVDDVSHVVELCSGLGAFSSVAPRVKLVDVVGIDENPVWSALYSKLHGPTAKFIHGDINSTSTLKQLAEAGFFHCVALAGVHCQAFSRMGDQKGMQDVRSTSLPKALSTCWLLQAVVIAIECVPGVMQDAGFQGALRHFTSLTGYKLSQVVLSLQDSWCSRRDRWFGVLVAPIMSPLQIPPMPKIGLCDRIRDLFAVCPSLSPEDLQQVALNLYELSKYHAYAAGGVSRQYVDLEAKAATLLHSVGNQMYHCACGCRPPLSEERLKTRGLVGTLIPLGTFQLHCNVQMEHCRYWHPDEMWALLGGVPGIDFGPNLRLSMAGLGQCVAPLMAVWVLAHVRQHLDVFLGLPAVQPSEVLQQYAQEVQEVCRGKWPVSVSPEAVSTTVPLSDVHMSPAVEEDAVAPTMPDQSSTVSRSPVSEVGVDWNVYPVSTVNALLQERQQTISKEDREQVLGRQGPIWGDDELLAGLNYVALNTGPDQFVHVWDPLLLSGLVVDSHSKTWSELIGKLGAVATVISAVAVDNHWYPVLWRLDSESTKLFTCGVPDSQHAAFNFLSSIVGVHRTGAHQPWKNTALSFVPTGHCGALVLSFVRHLLWGSDLVVSQEQLECAAGTFRVLFVAGLSSPCHRPRLAALGLEPLGLLGDMLQKHGVAHDEVTARVDLIRRELGDEIIAKVVQTGNPWQELKWHANQKRPPLVLIRPSELQKTIAQRADKQIGSKRHKQSKGKGKGKPGGVHVALTGLSVGVSGVVLTTMTVAKPYLQAGKTLSTGALGFLLLDGSPAMVSGFAAEAVRVPLVCAANSEPLLVDACLVQMGAVVVERVPAQVDFAVKSVPTCVVKAMIYRDLTQVDWQEVVAHPLRHIFDLVPPLQVCPDAECLGCESWHSSPQYPIDGPVVEVWSKQWLKLNFVACAPTHAEVFVVNMRIPEVLQHIVQEFSGFAGIFLEPKSVDGRRPSELYQVIWFPKAALEQLTVQRQTIPEVCGLARLGHKLGLRCRTEHAAAVFAKTKPGMTYLPAGKKQAWLVGPFPWGTLMSSVATALKECGWVARPVQPVTAGLHVEGLLYKVQSVEEPPTKVFRMAHGDVLVTQDAQPEEAAQPAPRVVATTTTKAIVSRDGVDELQLNDPWAKGPQKPVKQLQNFVIGSPMEDLESRVVQEVLAQLPKPTMEVDSDGATQDRVKQLEQQVSELHAHTSQLKQVVQQTASDQSAQIQELQGQLNHQGAHFEQAIAAQAAQLHTFQESFHEQFKQQVGLGRCVSAKGFSRFGSVRWLWFFGFLCMLRVGEAAHPGPEAGQNAWALPHSFDEELYATARLQVAGGPRIIAGDFNYASEELSQLQRLHDLGFREVQDCAAFQWGQSVSRTSRGSKRIDHMWISPELQFQLLGVEVQFDHWADHAAVVAKFRNWGTGMVSDEWYMPAAFAWPAEWTCQVQWDASQDTTVAYAHLWSQLETQASSWQALHGVRIRPLQCGRAQTLESKKQVHRLAPCRKGRVGEVQPSFMGVSLQHARYFKQLRRLQALKQQLSCEAASWNANENRHATWRAIRNAVGFPEGFGIWWHKHDLSPVLPEVLPVLCPSAEVVQKMFEIFQKFVGTYEGQLAQTRYRLAKQRRAENLNYVFQDCKAEPLPQADTLLDQVEVGIEEVREEDSSIVLVSPVQLLPDVPVVAGGKVLEVVHAEHDQLWVEDVTGVGPGMFVSQQRAIMDDQAILARFRDTWKPRWNKMSHVADGQWEQIFAFARRHFQPIQWVVAPWTTERFAAAVKRKKPKAAKGPDGVSQLDLAALPAQSHSAFVALFQAMEAGQPWPQQLATGFVTSLAKVETAQQVDSFRPVTVYSLLYRIWSSERAREALQNITRVVPSSVQGGVPGRQAKVIWYTEAQALELAHLHDSELNGLQMDIQKCFNAIPRMPPWCVLHQLGFPEHVLRAIFSLCGLPEGCALSVFGMVVIDWLLDVWLQQLTPSPSLQAFIDDWSVMFGDFRELGQVWESVLEFTRCLDLTLDLRKTKLWSTAAAARKQFREGELEVAFIARVLGAHQNYTKHSWNSILQKRLQTLPDVWTKLRASLAPYKAKHLAVRLMGWPRAFHACSVVHVGGGHYKKVRSGAMRGLRVERKGANPCLHLILSNLQGDPEAWVITQTFRDARELGGLERVEGFLALFSSDPSGLPANGPTAILADRVARLGWKVGGNGLVQDGLGTFSLLHTGWDEVYLRMSLGWGTVLQAAVGHRSSFEGIDQMDLFELHRALRKFGDLDLAFLRCHLDGTLYTQNGRAKFQAGVDDTCPWCQQKDGFYHRAWTCAHFADCRTHLSEDQRAIIPSLPAWLSLHGWPVVLPEWKCLSQFLLSPTFVCQEAELTAVVEAVRWALGRNLQVRLWSDCLAVVRGVRRLQHGKAVRINRSHSDLWLQLQDLLRDAPSDAVQIIKVVSHGDVSRATDPLEAWVYWHNCLVDQAALAVNERRSDDFWIAHKGLVDALFFHRKLHAAILQVHLLTARKAVQAPKQWVPRAVPESPADAAVVAPAVWYLPEKMFARHGRKNVEALHRWWSSIGSVVMGGQGQLTYVAGLQLFLDFYQCTLHPGPWVFKKKWYDEEHKVPEGGRLAWGGRVKPFLMMFQVYMKYQKVPLFTKMTRPSSSALANWLVCYRLRYPVEWLRRLDDHIFRCAGKQLASGGDLAKSKASQEALQLTEQRLQQALQQASEAKAAADAWAAEASEAAKRAKGKEVAHQRLAARCAEAQPRWLAQVVRGAGILSLSWAFGKLLKHCVELRHEQRLGLAVATKAQSLQHEHHLVLESVRLQLEERLQDLTSQREELLEQTAKAMARELQMASSLSQRQQLSEAFSSWRLQRQRSQAARRLERLLTKHLQRRHLQLWRRQTEVDLLSYLEVQIDCFENFTTKRNALCWRVLRRAGGYWSSEQQDLTLLALLAAWQRCTQETHWQLQRRRWGARKLADVGLRLLRRHLWAPWLSWQQAEQDALTSAMRTVEESHAREEAQSLKRELEELRFQALSQRDTFAAEFSAVQNEKMQLKESSESTAVASAHRSWRFLSAQLRGSALRALLQGLRQQPGERRRCEALESSWRCLVSMLLAEHPWRLRSDATILAVEKLHLRRQQSIEVLRQRRPLVRLAAFGSALRQRERKRFCGEVEKCLRDVSRAQCVLQRCSATLLRLAQRWALRRLQQATQSELRDARRVERWEAMLQSWSEKSALANAKEAQKATAAQFLVHMLVAQERQCCLVAVQRWRSSAVIHSVQVAADRRVAAHCESKRQLRLQQGLSILSGVVQRRLQLALSQAMLGQWRVLRWQQMVGSLDASLARDHRRMMEETDLLRSQLVQSQDEALALRTSQAQEAQEALQMKLQAEANLEILRNDCAAQASRLLDLEDAQVSKDQLVERLKHRCHQAKVKRESFHHYQAKDLHRQVIFHAWLSVSRQDLALEAKKNAGAHMALQILAALARHRLGDALQCWRGKAMARAVEVASQRSLAEQYEVQREVRVQHGASILDQLMRRRLQQALLGHWRVLRWQHMVRSLDSSFARDQRRMLAETDSLRSQLVQSHDEALELRALKASEANKALRTQQEAEAIVEAVKKERANQAAKLQDMEASKNAMEQLCSKLRDQLDQAMSEVSQLDNEKRNAMQQLCSLQSDLDDAQRVREEMSQAEMQRERAFQEQVQALQQRALSREAELQDAAQRSEKTLEQKLHEKQRAVELQTSIAEDQEKNIRHLEDLLKEQGEVLSRERNDHQRGLNALRASASLSESKTSLLQEQVVALRQQLQREHQELMASERAWSSDRAALLSAVTNHPIAPEKFPGAAKRSSSAKARKVSPTPKGSTRCPWHGAHGSKKLAPALM</sequence>
<name>A0A9P1FK64_9DINO</name>
<dbReference type="Pfam" id="PF00078">
    <property type="entry name" value="RVT_1"/>
    <property type="match status" value="1"/>
</dbReference>
<dbReference type="PANTHER" id="PTHR31540:SF1">
    <property type="entry name" value="CENTROSOMAL PROTEIN OF 131 KDA"/>
    <property type="match status" value="1"/>
</dbReference>
<dbReference type="PANTHER" id="PTHR31540">
    <property type="entry name" value="CENTROSOMAL PROTEIN OF 131 KDA"/>
    <property type="match status" value="1"/>
</dbReference>
<dbReference type="EMBL" id="CAMXCT030000546">
    <property type="protein sequence ID" value="CAL4767536.1"/>
    <property type="molecule type" value="Genomic_DNA"/>
</dbReference>
<dbReference type="OrthoDB" id="423732at2759"/>
<dbReference type="InterPro" id="IPR012337">
    <property type="entry name" value="RNaseH-like_sf"/>
</dbReference>
<dbReference type="InterPro" id="IPR001525">
    <property type="entry name" value="C5_MeTfrase"/>
</dbReference>
<keyword evidence="8" id="KW-1185">Reference proteome</keyword>
<dbReference type="EMBL" id="CAMXCT010000546">
    <property type="protein sequence ID" value="CAI3980224.1"/>
    <property type="molecule type" value="Genomic_DNA"/>
</dbReference>
<reference evidence="7" key="2">
    <citation type="submission" date="2024-04" db="EMBL/GenBank/DDBJ databases">
        <authorList>
            <person name="Chen Y."/>
            <person name="Shah S."/>
            <person name="Dougan E. K."/>
            <person name="Thang M."/>
            <person name="Chan C."/>
        </authorList>
    </citation>
    <scope>NUCLEOTIDE SEQUENCE [LARGE SCALE GENOMIC DNA]</scope>
</reference>
<dbReference type="GO" id="GO:0005929">
    <property type="term" value="C:cilium"/>
    <property type="evidence" value="ECO:0007669"/>
    <property type="project" value="GOC"/>
</dbReference>
<keyword evidence="2" id="KW-0808">Transferase</keyword>
<feature type="domain" description="Reverse transcriptase" evidence="5">
    <location>
        <begin position="2260"/>
        <end position="2494"/>
    </location>
</feature>
<reference evidence="6" key="1">
    <citation type="submission" date="2022-10" db="EMBL/GenBank/DDBJ databases">
        <authorList>
            <person name="Chen Y."/>
            <person name="Dougan E. K."/>
            <person name="Chan C."/>
            <person name="Rhodes N."/>
            <person name="Thang M."/>
        </authorList>
    </citation>
    <scope>NUCLEOTIDE SEQUENCE</scope>
</reference>
<dbReference type="InterPro" id="IPR036397">
    <property type="entry name" value="RNaseH_sf"/>
</dbReference>
<dbReference type="PROSITE" id="PS50878">
    <property type="entry name" value="RT_POL"/>
    <property type="match status" value="1"/>
</dbReference>
<feature type="region of interest" description="Disordered" evidence="4">
    <location>
        <begin position="402"/>
        <end position="423"/>
    </location>
</feature>
<evidence type="ECO:0000256" key="2">
    <source>
        <dbReference type="ARBA" id="ARBA00022679"/>
    </source>
</evidence>
<evidence type="ECO:0000313" key="8">
    <source>
        <dbReference type="Proteomes" id="UP001152797"/>
    </source>
</evidence>
<feature type="region of interest" description="Disordered" evidence="4">
    <location>
        <begin position="1175"/>
        <end position="1197"/>
    </location>
</feature>
<keyword evidence="1" id="KW-0489">Methyltransferase</keyword>
<organism evidence="6">
    <name type="scientific">Cladocopium goreaui</name>
    <dbReference type="NCBI Taxonomy" id="2562237"/>
    <lineage>
        <taxon>Eukaryota</taxon>
        <taxon>Sar</taxon>
        <taxon>Alveolata</taxon>
        <taxon>Dinophyceae</taxon>
        <taxon>Suessiales</taxon>
        <taxon>Symbiodiniaceae</taxon>
        <taxon>Cladocopium</taxon>
    </lineage>
</organism>
<dbReference type="SUPFAM" id="SSF53098">
    <property type="entry name" value="Ribonuclease H-like"/>
    <property type="match status" value="1"/>
</dbReference>
<dbReference type="Gene3D" id="3.60.10.10">
    <property type="entry name" value="Endonuclease/exonuclease/phosphatase"/>
    <property type="match status" value="1"/>
</dbReference>
<dbReference type="EMBL" id="CAMXCT020000546">
    <property type="protein sequence ID" value="CAL1133599.1"/>
    <property type="molecule type" value="Genomic_DNA"/>
</dbReference>
<dbReference type="SUPFAM" id="SSF56219">
    <property type="entry name" value="DNase I-like"/>
    <property type="match status" value="1"/>
</dbReference>
<dbReference type="GO" id="GO:0008168">
    <property type="term" value="F:methyltransferase activity"/>
    <property type="evidence" value="ECO:0007669"/>
    <property type="project" value="UniProtKB-KW"/>
</dbReference>
<dbReference type="InterPro" id="IPR000477">
    <property type="entry name" value="RT_dom"/>
</dbReference>
<evidence type="ECO:0000313" key="7">
    <source>
        <dbReference type="EMBL" id="CAL1133599.1"/>
    </source>
</evidence>
<feature type="coiled-coil region" evidence="3">
    <location>
        <begin position="3445"/>
        <end position="3472"/>
    </location>
</feature>
<feature type="region of interest" description="Disordered" evidence="4">
    <location>
        <begin position="4263"/>
        <end position="4311"/>
    </location>
</feature>
<feature type="compositionally biased region" description="Basic and acidic residues" evidence="4">
    <location>
        <begin position="257"/>
        <end position="266"/>
    </location>
</feature>
<dbReference type="GO" id="GO:0035735">
    <property type="term" value="P:intraciliary transport involved in cilium assembly"/>
    <property type="evidence" value="ECO:0007669"/>
    <property type="project" value="InterPro"/>
</dbReference>
<feature type="compositionally biased region" description="Low complexity" evidence="4">
    <location>
        <begin position="402"/>
        <end position="413"/>
    </location>
</feature>
<feature type="region of interest" description="Disordered" evidence="4">
    <location>
        <begin position="100"/>
        <end position="159"/>
    </location>
</feature>
<feature type="coiled-coil region" evidence="3">
    <location>
        <begin position="3254"/>
        <end position="3281"/>
    </location>
</feature>
<dbReference type="Proteomes" id="UP001152797">
    <property type="component" value="Unassembled WGS sequence"/>
</dbReference>
<feature type="coiled-coil region" evidence="3">
    <location>
        <begin position="275"/>
        <end position="316"/>
    </location>
</feature>
<feature type="compositionally biased region" description="Basic and acidic residues" evidence="4">
    <location>
        <begin position="414"/>
        <end position="423"/>
    </location>
</feature>
<dbReference type="GO" id="GO:0032259">
    <property type="term" value="P:methylation"/>
    <property type="evidence" value="ECO:0007669"/>
    <property type="project" value="UniProtKB-KW"/>
</dbReference>
<dbReference type="Gene3D" id="3.40.50.150">
    <property type="entry name" value="Vaccinia Virus protein VP39"/>
    <property type="match status" value="1"/>
</dbReference>
<dbReference type="InterPro" id="IPR036691">
    <property type="entry name" value="Endo/exonu/phosph_ase_sf"/>
</dbReference>
<feature type="coiled-coil region" evidence="3">
    <location>
        <begin position="4030"/>
        <end position="4195"/>
    </location>
</feature>
<dbReference type="InterPro" id="IPR030465">
    <property type="entry name" value="CEP131"/>
</dbReference>
<protein>
    <recommendedName>
        <fullName evidence="5">Reverse transcriptase domain-containing protein</fullName>
    </recommendedName>
</protein>
<dbReference type="Gene3D" id="3.30.420.10">
    <property type="entry name" value="Ribonuclease H-like superfamily/Ribonuclease H"/>
    <property type="match status" value="1"/>
</dbReference>
<evidence type="ECO:0000256" key="4">
    <source>
        <dbReference type="SAM" id="MobiDB-lite"/>
    </source>
</evidence>
<dbReference type="SUPFAM" id="SSF53335">
    <property type="entry name" value="S-adenosyl-L-methionine-dependent methyltransferases"/>
    <property type="match status" value="1"/>
</dbReference>
<gene>
    <name evidence="6" type="ORF">C1SCF055_LOCUS8120</name>
</gene>
<feature type="compositionally biased region" description="Basic residues" evidence="4">
    <location>
        <begin position="1182"/>
        <end position="1195"/>
    </location>
</feature>
<feature type="coiled-coil region" evidence="3">
    <location>
        <begin position="3135"/>
        <end position="3169"/>
    </location>
</feature>
<comment type="caution">
    <text evidence="6">The sequence shown here is derived from an EMBL/GenBank/DDBJ whole genome shotgun (WGS) entry which is preliminary data.</text>
</comment>
<feature type="region of interest" description="Disordered" evidence="4">
    <location>
        <begin position="201"/>
        <end position="266"/>
    </location>
</feature>
<evidence type="ECO:0000259" key="5">
    <source>
        <dbReference type="PROSITE" id="PS50878"/>
    </source>
</evidence>